<comment type="caution">
    <text evidence="4">The sequence shown here is derived from an EMBL/GenBank/DDBJ whole genome shotgun (WGS) entry which is preliminary data.</text>
</comment>
<name>A0A3S3P673_9ACAR</name>
<reference evidence="4 6" key="1">
    <citation type="journal article" date="2018" name="Gigascience">
        <title>Genomes of trombidid mites reveal novel predicted allergens and laterally-transferred genes associated with secondary metabolism.</title>
        <authorList>
            <person name="Dong X."/>
            <person name="Chaisiri K."/>
            <person name="Xia D."/>
            <person name="Armstrong S.D."/>
            <person name="Fang Y."/>
            <person name="Donnelly M.J."/>
            <person name="Kadowaki T."/>
            <person name="McGarry J.W."/>
            <person name="Darby A.C."/>
            <person name="Makepeace B.L."/>
        </authorList>
    </citation>
    <scope>NUCLEOTIDE SEQUENCE [LARGE SCALE GENOMIC DNA]</scope>
    <source>
        <strain evidence="4">UoL-WK</strain>
    </source>
</reference>
<feature type="domain" description="LITAF" evidence="2">
    <location>
        <begin position="64"/>
        <end position="95"/>
    </location>
</feature>
<feature type="region of interest" description="Disordered" evidence="1">
    <location>
        <begin position="1"/>
        <end position="24"/>
    </location>
</feature>
<dbReference type="EMBL" id="NCKU01005446">
    <property type="protein sequence ID" value="RWS04559.1"/>
    <property type="molecule type" value="Genomic_DNA"/>
</dbReference>
<evidence type="ECO:0000313" key="4">
    <source>
        <dbReference type="EMBL" id="RWS08830.1"/>
    </source>
</evidence>
<proteinExistence type="predicted"/>
<evidence type="ECO:0000313" key="5">
    <source>
        <dbReference type="EMBL" id="RWS08887.1"/>
    </source>
</evidence>
<sequence length="187" mass="20722">MEQKQAIPCSEPPPPYSEYPSAPMGAMPHPPSVYPNIQSQPLHGQIPMPQPMPVVVTPIRYGPDPVRVKCVSCHSDVMTETSSKTGNLTWILAGLVRQYFKIMLEKELSDLPCYEPPPPYTPTPSAPFIGQPQEIPFSSAYHPQCATQQAPQGRETLQSKKKSLKSLLEASLEEIANFSSSKSWIYL</sequence>
<dbReference type="Proteomes" id="UP000285301">
    <property type="component" value="Unassembled WGS sequence"/>
</dbReference>
<reference evidence="4" key="2">
    <citation type="submission" date="2018-11" db="EMBL/GenBank/DDBJ databases">
        <title>Trombidioid mite genomics.</title>
        <authorList>
            <person name="Dong X."/>
        </authorList>
    </citation>
    <scope>NUCLEOTIDE SEQUENCE</scope>
    <source>
        <strain evidence="4">UoL-WK</strain>
    </source>
</reference>
<dbReference type="EMBL" id="NCKU01002741">
    <property type="protein sequence ID" value="RWS08887.1"/>
    <property type="molecule type" value="Genomic_DNA"/>
</dbReference>
<gene>
    <name evidence="4" type="ORF">B4U79_02501</name>
    <name evidence="3" type="ORF">B4U79_11225</name>
    <name evidence="5" type="ORF">B4U79_12686</name>
</gene>
<keyword evidence="6" id="KW-1185">Reference proteome</keyword>
<evidence type="ECO:0000313" key="3">
    <source>
        <dbReference type="EMBL" id="RWS04559.1"/>
    </source>
</evidence>
<dbReference type="Pfam" id="PF10601">
    <property type="entry name" value="zf-LITAF-like"/>
    <property type="match status" value="1"/>
</dbReference>
<dbReference type="AlphaFoldDB" id="A0A3S3P673"/>
<dbReference type="InterPro" id="IPR006629">
    <property type="entry name" value="LITAF"/>
</dbReference>
<protein>
    <recommendedName>
        <fullName evidence="2">LITAF domain-containing protein</fullName>
    </recommendedName>
</protein>
<evidence type="ECO:0000256" key="1">
    <source>
        <dbReference type="SAM" id="MobiDB-lite"/>
    </source>
</evidence>
<accession>A0A3S3P673</accession>
<evidence type="ECO:0000259" key="2">
    <source>
        <dbReference type="Pfam" id="PF10601"/>
    </source>
</evidence>
<dbReference type="EMBL" id="NCKU01002767">
    <property type="protein sequence ID" value="RWS08830.1"/>
    <property type="molecule type" value="Genomic_DNA"/>
</dbReference>
<evidence type="ECO:0000313" key="6">
    <source>
        <dbReference type="Proteomes" id="UP000285301"/>
    </source>
</evidence>
<organism evidence="4 6">
    <name type="scientific">Dinothrombium tinctorium</name>
    <dbReference type="NCBI Taxonomy" id="1965070"/>
    <lineage>
        <taxon>Eukaryota</taxon>
        <taxon>Metazoa</taxon>
        <taxon>Ecdysozoa</taxon>
        <taxon>Arthropoda</taxon>
        <taxon>Chelicerata</taxon>
        <taxon>Arachnida</taxon>
        <taxon>Acari</taxon>
        <taxon>Acariformes</taxon>
        <taxon>Trombidiformes</taxon>
        <taxon>Prostigmata</taxon>
        <taxon>Anystina</taxon>
        <taxon>Parasitengona</taxon>
        <taxon>Trombidioidea</taxon>
        <taxon>Trombidiidae</taxon>
        <taxon>Dinothrombium</taxon>
    </lineage>
</organism>